<sequence length="196" mass="23091">MKRGKFTMSWKDEPETTQRPETQIQPDLTELNQTLKEIRNYQGTQIQLQSKQQIELTEQLQQIEQASQRVNQAFQTTLNNLENSREINKRQLIETLKGAHKQFKEQTRKINQKTIDVLKQINNDQKSNNETLENLSNNLNQTVQEMMDQVANRLVGEINQTHKKMSWFEIKNYLYAVIPAGLLSGLIFWLLMHFFA</sequence>
<keyword evidence="3" id="KW-0472">Membrane</keyword>
<feature type="region of interest" description="Disordered" evidence="2">
    <location>
        <begin position="1"/>
        <end position="20"/>
    </location>
</feature>
<dbReference type="AlphaFoldDB" id="B1B5H1"/>
<feature type="coiled-coil region" evidence="1">
    <location>
        <begin position="46"/>
        <end position="76"/>
    </location>
</feature>
<organism evidence="4">
    <name type="scientific">Tetragenococcus halophilus</name>
    <name type="common">Pediococcus halophilus</name>
    <dbReference type="NCBI Taxonomy" id="51669"/>
    <lineage>
        <taxon>Bacteria</taxon>
        <taxon>Bacillati</taxon>
        <taxon>Bacillota</taxon>
        <taxon>Bacilli</taxon>
        <taxon>Lactobacillales</taxon>
        <taxon>Enterococcaceae</taxon>
        <taxon>Tetragenococcus</taxon>
    </lineage>
</organism>
<gene>
    <name evidence="4" type="primary">mobB</name>
</gene>
<keyword evidence="3" id="KW-1133">Transmembrane helix</keyword>
<evidence type="ECO:0000256" key="1">
    <source>
        <dbReference type="SAM" id="Coils"/>
    </source>
</evidence>
<protein>
    <submittedName>
        <fullName evidence="4">Mobilization protein MobB</fullName>
    </submittedName>
</protein>
<evidence type="ECO:0000256" key="2">
    <source>
        <dbReference type="SAM" id="MobiDB-lite"/>
    </source>
</evidence>
<dbReference type="EMBL" id="AB362339">
    <property type="protein sequence ID" value="BAG14329.1"/>
    <property type="molecule type" value="Genomic_DNA"/>
</dbReference>
<geneLocation type="plasmid" evidence="4">
    <name>pHDC</name>
</geneLocation>
<proteinExistence type="predicted"/>
<evidence type="ECO:0000313" key="4">
    <source>
        <dbReference type="EMBL" id="BAG14329.1"/>
    </source>
</evidence>
<name>B1B5H1_TETHA</name>
<keyword evidence="4" id="KW-0614">Plasmid</keyword>
<evidence type="ECO:0000256" key="3">
    <source>
        <dbReference type="SAM" id="Phobius"/>
    </source>
</evidence>
<keyword evidence="1" id="KW-0175">Coiled coil</keyword>
<feature type="transmembrane region" description="Helical" evidence="3">
    <location>
        <begin position="173"/>
        <end position="195"/>
    </location>
</feature>
<keyword evidence="3" id="KW-0812">Transmembrane</keyword>
<feature type="coiled-coil region" evidence="1">
    <location>
        <begin position="115"/>
        <end position="152"/>
    </location>
</feature>
<accession>B1B5H1</accession>
<reference evidence="4" key="1">
    <citation type="journal article" date="2008" name="Int. J. Food Microbiol.">
        <title>Analysis of a 30 kbp plasmid encoding histidine decarboxylase gene in Tetragenococcus halophilus isolated from fish sauce.</title>
        <authorList>
            <person name="Satomi M."/>
            <person name="Furushita M."/>
            <person name="Oikawa H."/>
            <person name="Yoshikawa-Takahashi M."/>
            <person name="Yano Y."/>
        </authorList>
    </citation>
    <scope>NUCLEOTIDE SEQUENCE</scope>
    <source>
        <strain evidence="4">H</strain>
        <plasmid evidence="4">pHDC</plasmid>
    </source>
</reference>